<dbReference type="InterPro" id="IPR013424">
    <property type="entry name" value="Ice-binding_C"/>
</dbReference>
<sequence length="198" mass="21267">MRPFRSLLATPALLSALALPTLTTLTQANFIDNLNDLSNLIVNNTGSSITTLDDNSGDGTVLIERDTTAADTFVDWRESQTGFFNLTTEGEFILTPDAIGATNSGSYNVNILFYEDNNFQGERQVIADTSSTSSQTVDVAALANSDFGAANQWFARIRLVNGPGAFEFDSFAAVPEPASSGLLMGLALLGVSMIRRRR</sequence>
<reference evidence="3 4" key="1">
    <citation type="submission" date="2023-04" db="EMBL/GenBank/DDBJ databases">
        <title>A novel bacteria isolated from coastal sediment.</title>
        <authorList>
            <person name="Liu X.-J."/>
            <person name="Du Z.-J."/>
        </authorList>
    </citation>
    <scope>NUCLEOTIDE SEQUENCE [LARGE SCALE GENOMIC DNA]</scope>
    <source>
        <strain evidence="3 4">SDUM461004</strain>
    </source>
</reference>
<dbReference type="Pfam" id="PF07589">
    <property type="entry name" value="PEP-CTERM"/>
    <property type="match status" value="1"/>
</dbReference>
<keyword evidence="4" id="KW-1185">Reference proteome</keyword>
<dbReference type="Proteomes" id="UP001243717">
    <property type="component" value="Unassembled WGS sequence"/>
</dbReference>
<proteinExistence type="predicted"/>
<keyword evidence="1" id="KW-0732">Signal</keyword>
<feature type="domain" description="Ice-binding protein C-terminal" evidence="2">
    <location>
        <begin position="173"/>
        <end position="197"/>
    </location>
</feature>
<evidence type="ECO:0000259" key="2">
    <source>
        <dbReference type="Pfam" id="PF07589"/>
    </source>
</evidence>
<gene>
    <name evidence="3" type="ORF">QEH59_08685</name>
</gene>
<protein>
    <submittedName>
        <fullName evidence="3">PEP-CTERM sorting domain-containing protein</fullName>
    </submittedName>
</protein>
<dbReference type="RefSeq" id="WP_308984970.1">
    <property type="nucleotide sequence ID" value="NZ_JARXIC010000011.1"/>
</dbReference>
<organism evidence="3 4">
    <name type="scientific">Thalassobacterium sedimentorum</name>
    <dbReference type="NCBI Taxonomy" id="3041258"/>
    <lineage>
        <taxon>Bacteria</taxon>
        <taxon>Pseudomonadati</taxon>
        <taxon>Verrucomicrobiota</taxon>
        <taxon>Opitutia</taxon>
        <taxon>Puniceicoccales</taxon>
        <taxon>Coraliomargaritaceae</taxon>
        <taxon>Thalassobacterium</taxon>
    </lineage>
</organism>
<feature type="chain" id="PRO_5045566703" evidence="1">
    <location>
        <begin position="29"/>
        <end position="198"/>
    </location>
</feature>
<feature type="signal peptide" evidence="1">
    <location>
        <begin position="1"/>
        <end position="28"/>
    </location>
</feature>
<evidence type="ECO:0000256" key="1">
    <source>
        <dbReference type="SAM" id="SignalP"/>
    </source>
</evidence>
<name>A0ABU1AI59_9BACT</name>
<dbReference type="NCBIfam" id="TIGR02595">
    <property type="entry name" value="PEP_CTERM"/>
    <property type="match status" value="1"/>
</dbReference>
<comment type="caution">
    <text evidence="3">The sequence shown here is derived from an EMBL/GenBank/DDBJ whole genome shotgun (WGS) entry which is preliminary data.</text>
</comment>
<accession>A0ABU1AI59</accession>
<evidence type="ECO:0000313" key="4">
    <source>
        <dbReference type="Proteomes" id="UP001243717"/>
    </source>
</evidence>
<dbReference type="EMBL" id="JARXIC010000011">
    <property type="protein sequence ID" value="MDQ8194501.1"/>
    <property type="molecule type" value="Genomic_DNA"/>
</dbReference>
<evidence type="ECO:0000313" key="3">
    <source>
        <dbReference type="EMBL" id="MDQ8194501.1"/>
    </source>
</evidence>